<evidence type="ECO:0000313" key="2">
    <source>
        <dbReference type="Proteomes" id="UP000217289"/>
    </source>
</evidence>
<accession>A0A250IP69</accession>
<dbReference type="PROSITE" id="PS51257">
    <property type="entry name" value="PROKAR_LIPOPROTEIN"/>
    <property type="match status" value="1"/>
</dbReference>
<name>A0A250IP69_9BACT</name>
<keyword evidence="2" id="KW-1185">Reference proteome</keyword>
<dbReference type="RefSeq" id="WP_095981562.1">
    <property type="nucleotide sequence ID" value="NZ_CP022163.1"/>
</dbReference>
<dbReference type="EMBL" id="CP022163">
    <property type="protein sequence ID" value="ATB33545.1"/>
    <property type="molecule type" value="Genomic_DNA"/>
</dbReference>
<dbReference type="Proteomes" id="UP000217289">
    <property type="component" value="Chromosome"/>
</dbReference>
<sequence>MKKMLLRGAFPLFLALACSPLEETDLEFEEAGQAAHQALEEDNGLAFNGLAFNGLAFNGLAFNGLAFNGLNHKDFVSWFNKHPEESDTFMKYLVRCAVPAGQHRTYWDGRRAHIWNGHLGLAPAWVSGSPATREEQQAVSACLGALTNKYGLSVLVSLRGTTAAGASIPVTSGEQADHTLREGCFFGNLFNGEGLFVGNDSDLFSSTQSSLRACALMGGKACPPLKHIGSCHAVCQPDATGSAFSRCTYKGVSYHAITTRIRPQDVYTCGDGICQSTESCGKHQRPDSCKVDCGKC</sequence>
<proteinExistence type="predicted"/>
<dbReference type="OrthoDB" id="5522160at2"/>
<evidence type="ECO:0008006" key="3">
    <source>
        <dbReference type="Google" id="ProtNLM"/>
    </source>
</evidence>
<dbReference type="AlphaFoldDB" id="A0A250IP69"/>
<dbReference type="KEGG" id="mbd:MEBOL_007043"/>
<evidence type="ECO:0000313" key="1">
    <source>
        <dbReference type="EMBL" id="ATB33545.1"/>
    </source>
</evidence>
<gene>
    <name evidence="1" type="ORF">MEBOL_007043</name>
</gene>
<protein>
    <recommendedName>
        <fullName evidence="3">Lipoprotein</fullName>
    </recommendedName>
</protein>
<organism evidence="1 2">
    <name type="scientific">Melittangium boletus DSM 14713</name>
    <dbReference type="NCBI Taxonomy" id="1294270"/>
    <lineage>
        <taxon>Bacteria</taxon>
        <taxon>Pseudomonadati</taxon>
        <taxon>Myxococcota</taxon>
        <taxon>Myxococcia</taxon>
        <taxon>Myxococcales</taxon>
        <taxon>Cystobacterineae</taxon>
        <taxon>Archangiaceae</taxon>
        <taxon>Melittangium</taxon>
    </lineage>
</organism>
<reference evidence="1 2" key="1">
    <citation type="submission" date="2017-06" db="EMBL/GenBank/DDBJ databases">
        <authorList>
            <person name="Kim H.J."/>
            <person name="Triplett B.A."/>
        </authorList>
    </citation>
    <scope>NUCLEOTIDE SEQUENCE [LARGE SCALE GENOMIC DNA]</scope>
    <source>
        <strain evidence="1 2">DSM 14713</strain>
    </source>
</reference>